<evidence type="ECO:0000313" key="4">
    <source>
        <dbReference type="Proteomes" id="UP000471633"/>
    </source>
</evidence>
<dbReference type="Gene3D" id="3.40.50.12760">
    <property type="match status" value="1"/>
</dbReference>
<comment type="catalytic activity">
    <reaction evidence="1">
        <text>a 5'-end (N(7)-methyl 5'-triphosphoguanosine)-ribonucleoside in mRNA + S-adenosyl-L-methionine = a 5'-end (N(7)-methyl 5'-triphosphoguanosine)-(2'-O-methyl-ribonucleoside) in mRNA + S-adenosyl-L-homocysteine + H(+)</text>
        <dbReference type="Rhea" id="RHEA:67020"/>
        <dbReference type="Rhea" id="RHEA-COMP:17167"/>
        <dbReference type="Rhea" id="RHEA-COMP:17168"/>
        <dbReference type="ChEBI" id="CHEBI:15378"/>
        <dbReference type="ChEBI" id="CHEBI:57856"/>
        <dbReference type="ChEBI" id="CHEBI:59789"/>
        <dbReference type="ChEBI" id="CHEBI:156461"/>
        <dbReference type="ChEBI" id="CHEBI:167609"/>
        <dbReference type="EC" id="2.1.1.57"/>
    </reaction>
</comment>
<keyword evidence="1" id="KW-0507">mRNA processing</keyword>
<dbReference type="Proteomes" id="UP000471633">
    <property type="component" value="Unassembled WGS sequence"/>
</dbReference>
<reference evidence="3" key="3">
    <citation type="submission" date="2021-06" db="EMBL/GenBank/DDBJ databases">
        <title>Chromosome-level genome assembly for S. haematobium.</title>
        <authorList>
            <person name="Stroehlein A.J."/>
        </authorList>
    </citation>
    <scope>NUCLEOTIDE SEQUENCE</scope>
</reference>
<reference evidence="3" key="1">
    <citation type="journal article" date="2012" name="Nat. Genet.">
        <title>Whole-genome sequence of Schistosoma haematobium.</title>
        <authorList>
            <person name="Young N.D."/>
            <person name="Jex A.R."/>
            <person name="Li B."/>
            <person name="Liu S."/>
            <person name="Yang L."/>
            <person name="Xiong Z."/>
            <person name="Li Y."/>
            <person name="Cantacessi C."/>
            <person name="Hall R.S."/>
            <person name="Xu X."/>
            <person name="Chen F."/>
            <person name="Wu X."/>
            <person name="Zerlotini A."/>
            <person name="Oliveira G."/>
            <person name="Hofmann A."/>
            <person name="Zhang G."/>
            <person name="Fang X."/>
            <person name="Kang Y."/>
            <person name="Campbell B.E."/>
            <person name="Loukas A."/>
            <person name="Ranganathan S."/>
            <person name="Rollinson D."/>
            <person name="Rinaldi G."/>
            <person name="Brindley P.J."/>
            <person name="Yang H."/>
            <person name="Wang J."/>
            <person name="Wang J."/>
            <person name="Gasser R.B."/>
        </authorList>
    </citation>
    <scope>NUCLEOTIDE SEQUENCE</scope>
</reference>
<organism evidence="3 4">
    <name type="scientific">Schistosoma haematobium</name>
    <name type="common">Blood fluke</name>
    <dbReference type="NCBI Taxonomy" id="6185"/>
    <lineage>
        <taxon>Eukaryota</taxon>
        <taxon>Metazoa</taxon>
        <taxon>Spiralia</taxon>
        <taxon>Lophotrochozoa</taxon>
        <taxon>Platyhelminthes</taxon>
        <taxon>Trematoda</taxon>
        <taxon>Digenea</taxon>
        <taxon>Strigeidida</taxon>
        <taxon>Schistosomatoidea</taxon>
        <taxon>Schistosomatidae</taxon>
        <taxon>Schistosoma</taxon>
    </lineage>
</organism>
<dbReference type="GO" id="GO:0003676">
    <property type="term" value="F:nucleic acid binding"/>
    <property type="evidence" value="ECO:0007669"/>
    <property type="project" value="UniProtKB-UniRule"/>
</dbReference>
<evidence type="ECO:0000259" key="2">
    <source>
        <dbReference type="PROSITE" id="PS50174"/>
    </source>
</evidence>
<dbReference type="GO" id="GO:0005634">
    <property type="term" value="C:nucleus"/>
    <property type="evidence" value="ECO:0007669"/>
    <property type="project" value="UniProtKB-SubCell"/>
</dbReference>
<keyword evidence="1" id="KW-0949">S-adenosyl-L-methionine</keyword>
<comment type="subcellular location">
    <subcellularLocation>
        <location evidence="1">Nucleus</location>
    </subcellularLocation>
</comment>
<dbReference type="GeneID" id="75577476"/>
<keyword evidence="1 3" id="KW-0489">Methyltransferase</keyword>
<protein>
    <recommendedName>
        <fullName evidence="1">Cap-specific mRNA (nucleoside-2'-O-)-methyltransferase 1</fullName>
        <ecNumber evidence="1">2.1.1.57</ecNumber>
    </recommendedName>
    <alternativeName>
        <fullName evidence="1">Cap1 2'O-ribose methyltransferase 1</fullName>
    </alternativeName>
</protein>
<dbReference type="PROSITE" id="PS50174">
    <property type="entry name" value="G_PATCH"/>
    <property type="match status" value="1"/>
</dbReference>
<dbReference type="GO" id="GO:0032259">
    <property type="term" value="P:methylation"/>
    <property type="evidence" value="ECO:0007669"/>
    <property type="project" value="UniProtKB-KW"/>
</dbReference>
<comment type="caution">
    <text evidence="3">The sequence shown here is derived from an EMBL/GenBank/DDBJ whole genome shotgun (WGS) entry which is preliminary data.</text>
</comment>
<keyword evidence="4" id="KW-1185">Reference proteome</keyword>
<keyword evidence="1" id="KW-0539">Nucleus</keyword>
<keyword evidence="1" id="KW-0808">Transferase</keyword>
<dbReference type="GO" id="GO:0006370">
    <property type="term" value="P:7-methylguanosine mRNA capping"/>
    <property type="evidence" value="ECO:0007669"/>
    <property type="project" value="UniProtKB-UniRule"/>
</dbReference>
<dbReference type="Pfam" id="PF01585">
    <property type="entry name" value="G-patch"/>
    <property type="match status" value="1"/>
</dbReference>
<dbReference type="AlphaFoldDB" id="A0A922IR26"/>
<dbReference type="RefSeq" id="XP_051067222.1">
    <property type="nucleotide sequence ID" value="XM_051214095.1"/>
</dbReference>
<evidence type="ECO:0000313" key="3">
    <source>
        <dbReference type="EMBL" id="KAH9584384.1"/>
    </source>
</evidence>
<dbReference type="EMBL" id="AMPZ03000004">
    <property type="protein sequence ID" value="KAH9584384.1"/>
    <property type="molecule type" value="Genomic_DNA"/>
</dbReference>
<gene>
    <name evidence="3" type="primary">FTSJD2_1</name>
    <name evidence="3" type="ORF">MS3_00006008</name>
</gene>
<sequence length="249" mass="27833">MSDERSMKKAEKHKLSDPLDDVAWKIMRKMGYEHGQGLGVNAHGVVEPVALSKQKGRSGLGSVRTTSSSDKKIESFSGELYQSSNPNLVWHEGCDDDYTTADGDRTWSWSMEGGPSINSLLELNSLIISPDEPEALGPPIEELDNEDKFCSIHLVQEVLNYKNQLDYLSKLNVTKSHERCNPYELIKKGIFMNRAAMKMANIDSIFNGMFTTAAPKDVSAFFKSQMREKRSCLFHCYISSNNSSHIGNG</sequence>
<dbReference type="GO" id="GO:0004483">
    <property type="term" value="F:methyltransferase cap1 activity"/>
    <property type="evidence" value="ECO:0007669"/>
    <property type="project" value="UniProtKB-UniRule"/>
</dbReference>
<dbReference type="InterPro" id="IPR000467">
    <property type="entry name" value="G_patch_dom"/>
</dbReference>
<comment type="function">
    <text evidence="1">S-adenosyl-L-methionine-dependent methyltransferase that mediates RNA cap1 2'-O-ribose methylation to the 5'-cap structure of RNAs. Methylates the ribose of the first nucleotide of a m(7)GpppG-capped mRNA to produce m(7)GpppNmp (cap1).</text>
</comment>
<dbReference type="PANTHER" id="PTHR16121:SF0">
    <property type="entry name" value="CAP-SPECIFIC MRNA (NUCLEOSIDE-2'-O-)-METHYLTRANSFERASE 1"/>
    <property type="match status" value="1"/>
</dbReference>
<reference evidence="3" key="2">
    <citation type="journal article" date="2019" name="Gigascience">
        <title>High-quality Schistosoma haematobium genome achieved by single-molecule and long-range sequencing.</title>
        <authorList>
            <person name="Stroehlein A.J."/>
            <person name="Korhonen P.K."/>
            <person name="Chong T.M."/>
            <person name="Lim Y.L."/>
            <person name="Chan K.G."/>
            <person name="Webster B."/>
            <person name="Rollinson D."/>
            <person name="Brindley P.J."/>
            <person name="Gasser R.B."/>
            <person name="Young N.D."/>
        </authorList>
    </citation>
    <scope>NUCLEOTIDE SEQUENCE</scope>
</reference>
<dbReference type="EC" id="2.1.1.57" evidence="1"/>
<dbReference type="GO" id="GO:0005737">
    <property type="term" value="C:cytoplasm"/>
    <property type="evidence" value="ECO:0007669"/>
    <property type="project" value="TreeGrafter"/>
</dbReference>
<dbReference type="InterPro" id="IPR050851">
    <property type="entry name" value="mRNA_Cap_2O-Ribose_MeTrfase"/>
</dbReference>
<keyword evidence="1" id="KW-0506">mRNA capping</keyword>
<name>A0A922IR26_SCHHA</name>
<feature type="domain" description="G-patch" evidence="2">
    <location>
        <begin position="19"/>
        <end position="65"/>
    </location>
</feature>
<accession>A0A922IR26</accession>
<dbReference type="SMART" id="SM00443">
    <property type="entry name" value="G_patch"/>
    <property type="match status" value="1"/>
</dbReference>
<proteinExistence type="predicted"/>
<dbReference type="PANTHER" id="PTHR16121">
    <property type="entry name" value="CAP-SPECIFIC MRNA (NUCLEOSIDE-2'-O-)-METHYLTRANSFERASE 1-RELATED"/>
    <property type="match status" value="1"/>
</dbReference>
<evidence type="ECO:0000256" key="1">
    <source>
        <dbReference type="RuleBase" id="RU368012"/>
    </source>
</evidence>
<reference evidence="3" key="4">
    <citation type="journal article" date="2022" name="PLoS Pathog.">
        <title>Chromosome-level genome of Schistosoma haematobium underpins genome-wide explorations of molecular variation.</title>
        <authorList>
            <person name="Stroehlein A.J."/>
            <person name="Korhonen P.K."/>
            <person name="Lee V.V."/>
            <person name="Ralph S.A."/>
            <person name="Mentink-Kane M."/>
            <person name="You H."/>
            <person name="McManus D.P."/>
            <person name="Tchuente L.T."/>
            <person name="Stothard J.R."/>
            <person name="Kaur P."/>
            <person name="Dudchenko O."/>
            <person name="Aiden E.L."/>
            <person name="Yang B."/>
            <person name="Yang H."/>
            <person name="Emery A.M."/>
            <person name="Webster B.L."/>
            <person name="Brindley P.J."/>
            <person name="Rollinson D."/>
            <person name="Chang B.C.H."/>
            <person name="Gasser R.B."/>
            <person name="Young N.D."/>
        </authorList>
    </citation>
    <scope>NUCLEOTIDE SEQUENCE</scope>
</reference>
<dbReference type="GO" id="GO:0016556">
    <property type="term" value="P:mRNA modification"/>
    <property type="evidence" value="ECO:0007669"/>
    <property type="project" value="UniProtKB-UniRule"/>
</dbReference>
<dbReference type="CTD" id="75577476"/>